<sequence length="258" mass="30322">MSSIELDHIIYATIPYKGYGVRAWSSKDKLENFRQAFQEWYAPFEQNTIRPGYEARVLIKTSIDEIYLARIFTKEKMDEKGRTSIVSHIVEIPIELLRQGLPLEVVDSEMTRYTMSSIGIGEVPKIRIVWEKQSEDPDIRYLKEHVDETTARKILEGFSKPKPRIVIIYKRDYWERIRMVYAITKLLIEANIKIFSIFSDTPPDHIIRIFHAPTIVTNIMPRIRPSEDWTVINIKTGEKGAEHTDIDSVLRKIYREHQ</sequence>
<dbReference type="AlphaFoldDB" id="E0STM7"/>
<accession>E0STM7</accession>
<evidence type="ECO:0000313" key="1">
    <source>
        <dbReference type="EMBL" id="ADM27643.1"/>
    </source>
</evidence>
<reference evidence="1 2" key="1">
    <citation type="journal article" date="2010" name="Stand. Genomic Sci.">
        <title>Complete genome sequence of Ignisphaera aggregans type strain (AQ1.S1).</title>
        <authorList>
            <person name="Goker M."/>
            <person name="Held B."/>
            <person name="Lapidus A."/>
            <person name="Nolan M."/>
            <person name="Spring S."/>
            <person name="Yasawong M."/>
            <person name="Lucas S."/>
            <person name="Glavina Del Rio T."/>
            <person name="Tice H."/>
            <person name="Cheng J.F."/>
            <person name="Goodwin L."/>
            <person name="Tapia R."/>
            <person name="Pitluck S."/>
            <person name="Liolios K."/>
            <person name="Ivanova N."/>
            <person name="Mavromatis K."/>
            <person name="Mikhailova N."/>
            <person name="Pati A."/>
            <person name="Chen A."/>
            <person name="Palaniappan K."/>
            <person name="Brambilla E."/>
            <person name="Land M."/>
            <person name="Hauser L."/>
            <person name="Chang Y.J."/>
            <person name="Jeffries C.D."/>
            <person name="Brettin T."/>
            <person name="Detter J.C."/>
            <person name="Han C."/>
            <person name="Rohde M."/>
            <person name="Sikorski J."/>
            <person name="Woyke T."/>
            <person name="Bristow J."/>
            <person name="Eisen J.A."/>
            <person name="Markowitz V."/>
            <person name="Hugenholtz P."/>
            <person name="Kyrpides N.C."/>
            <person name="Klenk H.P."/>
        </authorList>
    </citation>
    <scope>NUCLEOTIDE SEQUENCE [LARGE SCALE GENOMIC DNA]</scope>
    <source>
        <strain evidence="2">DSM 17230 / JCM 13409 / AQ1.S1</strain>
    </source>
</reference>
<keyword evidence="2" id="KW-1185">Reference proteome</keyword>
<dbReference type="KEGG" id="iag:Igag_0820"/>
<name>E0STM7_IGNAA</name>
<dbReference type="EMBL" id="CP002098">
    <property type="protein sequence ID" value="ADM27643.1"/>
    <property type="molecule type" value="Genomic_DNA"/>
</dbReference>
<dbReference type="Proteomes" id="UP000001304">
    <property type="component" value="Chromosome"/>
</dbReference>
<dbReference type="STRING" id="583356.Igag_0820"/>
<protein>
    <submittedName>
        <fullName evidence="1">Uncharacterized protein</fullName>
    </submittedName>
</protein>
<dbReference type="HOGENOM" id="CLU_1076091_0_0_2"/>
<dbReference type="BioCyc" id="IAGG583356:GHAH-809-MONOMER"/>
<gene>
    <name evidence="1" type="ordered locus">Igag_0820</name>
</gene>
<proteinExistence type="predicted"/>
<organism evidence="1 2">
    <name type="scientific">Ignisphaera aggregans (strain DSM 17230 / JCM 13409 / AQ1.S1)</name>
    <dbReference type="NCBI Taxonomy" id="583356"/>
    <lineage>
        <taxon>Archaea</taxon>
        <taxon>Thermoproteota</taxon>
        <taxon>Thermoprotei</taxon>
        <taxon>Desulfurococcales</taxon>
        <taxon>Desulfurococcaceae</taxon>
        <taxon>Ignisphaera</taxon>
    </lineage>
</organism>
<evidence type="ECO:0000313" key="2">
    <source>
        <dbReference type="Proteomes" id="UP000001304"/>
    </source>
</evidence>